<organism evidence="1">
    <name type="scientific">marine metagenome</name>
    <dbReference type="NCBI Taxonomy" id="408172"/>
    <lineage>
        <taxon>unclassified sequences</taxon>
        <taxon>metagenomes</taxon>
        <taxon>ecological metagenomes</taxon>
    </lineage>
</organism>
<protein>
    <submittedName>
        <fullName evidence="1">Uncharacterized protein</fullName>
    </submittedName>
</protein>
<evidence type="ECO:0000313" key="1">
    <source>
        <dbReference type="EMBL" id="SVE07134.1"/>
    </source>
</evidence>
<gene>
    <name evidence="1" type="ORF">METZ01_LOCUS459988</name>
</gene>
<dbReference type="EMBL" id="UINC01192141">
    <property type="protein sequence ID" value="SVE07134.1"/>
    <property type="molecule type" value="Genomic_DNA"/>
</dbReference>
<sequence>VLLLGIAAISVLVGGRLSRPKDWKKQVEKEALKVDKSKIDEGFVSEDPSIASVEDDFAAEIDKDTEGSEIVIE</sequence>
<name>A0A383AHJ5_9ZZZZ</name>
<accession>A0A383AHJ5</accession>
<reference evidence="1" key="1">
    <citation type="submission" date="2018-05" db="EMBL/GenBank/DDBJ databases">
        <authorList>
            <person name="Lanie J.A."/>
            <person name="Ng W.-L."/>
            <person name="Kazmierczak K.M."/>
            <person name="Andrzejewski T.M."/>
            <person name="Davidsen T.M."/>
            <person name="Wayne K.J."/>
            <person name="Tettelin H."/>
            <person name="Glass J.I."/>
            <person name="Rusch D."/>
            <person name="Podicherti R."/>
            <person name="Tsui H.-C.T."/>
            <person name="Winkler M.E."/>
        </authorList>
    </citation>
    <scope>NUCLEOTIDE SEQUENCE</scope>
</reference>
<feature type="non-terminal residue" evidence="1">
    <location>
        <position position="1"/>
    </location>
</feature>
<dbReference type="AlphaFoldDB" id="A0A383AHJ5"/>
<feature type="non-terminal residue" evidence="1">
    <location>
        <position position="73"/>
    </location>
</feature>
<proteinExistence type="predicted"/>